<dbReference type="SMART" id="SM00292">
    <property type="entry name" value="BRCT"/>
    <property type="match status" value="1"/>
</dbReference>
<dbReference type="Gene3D" id="2.40.50.140">
    <property type="entry name" value="Nucleic acid-binding proteins"/>
    <property type="match status" value="1"/>
</dbReference>
<dbReference type="PROSITE" id="PS01055">
    <property type="entry name" value="DNA_LIGASE_N1"/>
    <property type="match status" value="1"/>
</dbReference>
<accession>A0A4R7FYE2</accession>
<dbReference type="InterPro" id="IPR013839">
    <property type="entry name" value="DNAligase_adenylation"/>
</dbReference>
<evidence type="ECO:0000256" key="10">
    <source>
        <dbReference type="ARBA" id="ARBA00023204"/>
    </source>
</evidence>
<dbReference type="InterPro" id="IPR001679">
    <property type="entry name" value="DNA_ligase"/>
</dbReference>
<dbReference type="Gene3D" id="6.20.10.30">
    <property type="match status" value="1"/>
</dbReference>
<feature type="binding site" evidence="13">
    <location>
        <position position="474"/>
    </location>
    <ligand>
        <name>Zn(2+)</name>
        <dbReference type="ChEBI" id="CHEBI:29105"/>
    </ligand>
</feature>
<dbReference type="PIRSF" id="PIRSF001604">
    <property type="entry name" value="LigA"/>
    <property type="match status" value="1"/>
</dbReference>
<dbReference type="Gene3D" id="3.30.470.30">
    <property type="entry name" value="DNA ligase/mRNA capping enzyme"/>
    <property type="match status" value="1"/>
</dbReference>
<dbReference type="SUPFAM" id="SSF52113">
    <property type="entry name" value="BRCT domain"/>
    <property type="match status" value="1"/>
</dbReference>
<dbReference type="GO" id="GO:0005829">
    <property type="term" value="C:cytosol"/>
    <property type="evidence" value="ECO:0007669"/>
    <property type="project" value="TreeGrafter"/>
</dbReference>
<gene>
    <name evidence="13" type="primary">ligA</name>
    <name evidence="16" type="ORF">EV640_10931</name>
</gene>
<dbReference type="NCBIfam" id="NF005932">
    <property type="entry name" value="PRK07956.1"/>
    <property type="match status" value="1"/>
</dbReference>
<evidence type="ECO:0000256" key="13">
    <source>
        <dbReference type="HAMAP-Rule" id="MF_01588"/>
    </source>
</evidence>
<evidence type="ECO:0000256" key="4">
    <source>
        <dbReference type="ARBA" id="ARBA00022705"/>
    </source>
</evidence>
<comment type="catalytic activity">
    <reaction evidence="11 13">
        <text>NAD(+) + (deoxyribonucleotide)n-3'-hydroxyl + 5'-phospho-(deoxyribonucleotide)m = (deoxyribonucleotide)n+m + AMP + beta-nicotinamide D-nucleotide.</text>
        <dbReference type="EC" id="6.5.1.2"/>
    </reaction>
</comment>
<keyword evidence="5 13" id="KW-0479">Metal-binding</keyword>
<dbReference type="NCBIfam" id="TIGR00575">
    <property type="entry name" value="dnlj"/>
    <property type="match status" value="1"/>
</dbReference>
<feature type="binding site" evidence="13">
    <location>
        <position position="328"/>
    </location>
    <ligand>
        <name>NAD(+)</name>
        <dbReference type="ChEBI" id="CHEBI:57540"/>
    </ligand>
</feature>
<dbReference type="FunFam" id="1.10.150.20:FF:000006">
    <property type="entry name" value="DNA ligase"/>
    <property type="match status" value="1"/>
</dbReference>
<name>A0A4R7FYE2_9MICC</name>
<protein>
    <recommendedName>
        <fullName evidence="2 13">DNA ligase</fullName>
        <ecNumber evidence="1 13">6.5.1.2</ecNumber>
    </recommendedName>
    <alternativeName>
        <fullName evidence="13">Polydeoxyribonucleotide synthase [NAD(+)]</fullName>
    </alternativeName>
</protein>
<feature type="binding site" evidence="13">
    <location>
        <position position="468"/>
    </location>
    <ligand>
        <name>Zn(2+)</name>
        <dbReference type="ChEBI" id="CHEBI:29105"/>
    </ligand>
</feature>
<dbReference type="SUPFAM" id="SSF50249">
    <property type="entry name" value="Nucleic acid-binding proteins"/>
    <property type="match status" value="1"/>
</dbReference>
<dbReference type="InterPro" id="IPR010994">
    <property type="entry name" value="RuvA_2-like"/>
</dbReference>
<keyword evidence="6 13" id="KW-0227">DNA damage</keyword>
<feature type="binding site" evidence="13">
    <location>
        <position position="452"/>
    </location>
    <ligand>
        <name>Zn(2+)</name>
        <dbReference type="ChEBI" id="CHEBI:29105"/>
    </ligand>
</feature>
<feature type="binding site" evidence="13">
    <location>
        <begin position="117"/>
        <end position="118"/>
    </location>
    <ligand>
        <name>NAD(+)</name>
        <dbReference type="ChEBI" id="CHEBI:57540"/>
    </ligand>
</feature>
<dbReference type="SUPFAM" id="SSF56091">
    <property type="entry name" value="DNA ligase/mRNA capping enzyme, catalytic domain"/>
    <property type="match status" value="1"/>
</dbReference>
<keyword evidence="17" id="KW-1185">Reference proteome</keyword>
<evidence type="ECO:0000256" key="14">
    <source>
        <dbReference type="SAM" id="MobiDB-lite"/>
    </source>
</evidence>
<sequence>MKTMCHTLVTTRLRRVSETTQIPAADSSEAAAEAVPSHALREEYVELVEEVRKHRIAYYQDNDPIISDAEFDVLFERLEQIEAEHPEIIAADSPTQEVGGEVAEAFSPVQHLQRLYSLEDVFTASELRTWYDRASVSLAAQRPEETVKWLVEVKIDGLAINLLYRSGRLIRAATRGDGTTGEDVTHNVLTIKDIPAELAGTDHPEELEVRGEIFMPTAEFHAFNTRLTEAGKAPLANPRNAAAGSLRQKDPAKTAERPLSMFVHGIGARTGFEPGSQHAAYEQLAAWGLPVSPYTALLEDYAQIEAYLDEHQAKRHSLVHEIDGVVIKVDDFAQQRGLGHTSRVPRWAAAYKYPPEEVHTRLLDIMVHVGRTGRVTPFAVLEPKKVAGSVVSRATLHNRDVVKAKGVLIGDDVIVRKAGDVIPEVVGPVLPARKNREDELFEFSFPTHCPVCGTELAPAKEGDVDYRCPNAESCPAQVSERVIHIGSRGALDIEALGEEAGLALTNPDLRRPIPELIDWEETRASGIILNLDEQGAPTPQEPVLHGEAGLFDLGVQDLKDVYVWRETRRRNAETGQRESTGKWAPSLYFFTKAQLAKDGTVKKSSEPTANTVQLFAELEKAKAQPLWRVLVALSIRHVGPSASRALANAYGSMAKIRAASEEELAGIDGVGPTMASTLGDWFSTDWHCRIVDRWAAAGVRMVDEIDESAPRTLEGLSVVVTGSLEGYSRDESKEAIITRGGRAAGSVSKKTDYVVAGANAGTKLEKAEALGVPVLDEEAFTVLLNKGPDGLDDA</sequence>
<dbReference type="Pfam" id="PF12826">
    <property type="entry name" value="HHH_2"/>
    <property type="match status" value="1"/>
</dbReference>
<dbReference type="Gene3D" id="1.10.150.20">
    <property type="entry name" value="5' to 3' exonuclease, C-terminal subdomain"/>
    <property type="match status" value="2"/>
</dbReference>
<dbReference type="Pfam" id="PF01653">
    <property type="entry name" value="DNA_ligase_aden"/>
    <property type="match status" value="1"/>
</dbReference>
<dbReference type="EC" id="6.5.1.2" evidence="1 13"/>
<dbReference type="EMBL" id="SOAN01000009">
    <property type="protein sequence ID" value="TDS83746.1"/>
    <property type="molecule type" value="Genomic_DNA"/>
</dbReference>
<dbReference type="Pfam" id="PF03120">
    <property type="entry name" value="OB_DNA_ligase"/>
    <property type="match status" value="1"/>
</dbReference>
<organism evidence="16 17">
    <name type="scientific">Nesterenkonia aurantiaca</name>
    <dbReference type="NCBI Taxonomy" id="1436010"/>
    <lineage>
        <taxon>Bacteria</taxon>
        <taxon>Bacillati</taxon>
        <taxon>Actinomycetota</taxon>
        <taxon>Actinomycetes</taxon>
        <taxon>Micrococcales</taxon>
        <taxon>Micrococcaceae</taxon>
        <taxon>Nesterenkonia</taxon>
    </lineage>
</organism>
<comment type="caution">
    <text evidence="16">The sequence shown here is derived from an EMBL/GenBank/DDBJ whole genome shotgun (WGS) entry which is preliminary data.</text>
</comment>
<dbReference type="CDD" id="cd17748">
    <property type="entry name" value="BRCT_DNA_ligase_like"/>
    <property type="match status" value="1"/>
</dbReference>
<dbReference type="GO" id="GO:0046872">
    <property type="term" value="F:metal ion binding"/>
    <property type="evidence" value="ECO:0007669"/>
    <property type="project" value="UniProtKB-KW"/>
</dbReference>
<dbReference type="InterPro" id="IPR001357">
    <property type="entry name" value="BRCT_dom"/>
</dbReference>
<dbReference type="Proteomes" id="UP000294506">
    <property type="component" value="Unassembled WGS sequence"/>
</dbReference>
<dbReference type="InterPro" id="IPR018239">
    <property type="entry name" value="DNA_ligase_AS"/>
</dbReference>
<evidence type="ECO:0000256" key="5">
    <source>
        <dbReference type="ARBA" id="ARBA00022723"/>
    </source>
</evidence>
<dbReference type="HAMAP" id="MF_01588">
    <property type="entry name" value="DNA_ligase_A"/>
    <property type="match status" value="1"/>
</dbReference>
<feature type="binding site" evidence="13">
    <location>
        <position position="212"/>
    </location>
    <ligand>
        <name>NAD(+)</name>
        <dbReference type="ChEBI" id="CHEBI:57540"/>
    </ligand>
</feature>
<dbReference type="SUPFAM" id="SSF47781">
    <property type="entry name" value="RuvA domain 2-like"/>
    <property type="match status" value="1"/>
</dbReference>
<feature type="region of interest" description="Disordered" evidence="14">
    <location>
        <begin position="231"/>
        <end position="254"/>
    </location>
</feature>
<keyword evidence="9 13" id="KW-0520">NAD</keyword>
<feature type="domain" description="BRCT" evidence="15">
    <location>
        <begin position="708"/>
        <end position="778"/>
    </location>
</feature>
<keyword evidence="10 13" id="KW-0234">DNA repair</keyword>
<evidence type="ECO:0000256" key="11">
    <source>
        <dbReference type="ARBA" id="ARBA00034005"/>
    </source>
</evidence>
<evidence type="ECO:0000256" key="1">
    <source>
        <dbReference type="ARBA" id="ARBA00012722"/>
    </source>
</evidence>
<dbReference type="PANTHER" id="PTHR23389">
    <property type="entry name" value="CHROMOSOME TRANSMISSION FIDELITY FACTOR 18"/>
    <property type="match status" value="1"/>
</dbReference>
<dbReference type="GO" id="GO:0006281">
    <property type="term" value="P:DNA repair"/>
    <property type="evidence" value="ECO:0007669"/>
    <property type="project" value="UniProtKB-KW"/>
</dbReference>
<dbReference type="InterPro" id="IPR004149">
    <property type="entry name" value="Znf_DNAligase_C4"/>
</dbReference>
<dbReference type="PANTHER" id="PTHR23389:SF9">
    <property type="entry name" value="DNA LIGASE"/>
    <property type="match status" value="1"/>
</dbReference>
<evidence type="ECO:0000256" key="3">
    <source>
        <dbReference type="ARBA" id="ARBA00022598"/>
    </source>
</evidence>
<comment type="function">
    <text evidence="13">DNA ligase that catalyzes the formation of phosphodiester linkages between 5'-phosphoryl and 3'-hydroxyl groups in double-stranded DNA using NAD as a coenzyme and as the energy source for the reaction. It is essential for DNA replication and repair of damaged DNA.</text>
</comment>
<comment type="cofactor">
    <cofactor evidence="13">
        <name>Mg(2+)</name>
        <dbReference type="ChEBI" id="CHEBI:18420"/>
    </cofactor>
    <cofactor evidence="13">
        <name>Mn(2+)</name>
        <dbReference type="ChEBI" id="CHEBI:29035"/>
    </cofactor>
</comment>
<feature type="binding site" evidence="13">
    <location>
        <position position="449"/>
    </location>
    <ligand>
        <name>Zn(2+)</name>
        <dbReference type="ChEBI" id="CHEBI:29105"/>
    </ligand>
</feature>
<dbReference type="InterPro" id="IPR013840">
    <property type="entry name" value="DNAligase_N"/>
</dbReference>
<evidence type="ECO:0000313" key="16">
    <source>
        <dbReference type="EMBL" id="TDS83746.1"/>
    </source>
</evidence>
<feature type="binding site" evidence="13">
    <location>
        <position position="175"/>
    </location>
    <ligand>
        <name>NAD(+)</name>
        <dbReference type="ChEBI" id="CHEBI:57540"/>
    </ligand>
</feature>
<dbReference type="PROSITE" id="PS50172">
    <property type="entry name" value="BRCT"/>
    <property type="match status" value="1"/>
</dbReference>
<proteinExistence type="inferred from homology"/>
<keyword evidence="4 13" id="KW-0235">DNA replication</keyword>
<comment type="similarity">
    <text evidence="12 13">Belongs to the NAD-dependent DNA ligase family. LigA subfamily.</text>
</comment>
<reference evidence="16 17" key="1">
    <citation type="submission" date="2019-03" db="EMBL/GenBank/DDBJ databases">
        <title>Genomic Encyclopedia of Type Strains, Phase III (KMG-III): the genomes of soil and plant-associated and newly described type strains.</title>
        <authorList>
            <person name="Whitman W."/>
        </authorList>
    </citation>
    <scope>NUCLEOTIDE SEQUENCE [LARGE SCALE GENOMIC DNA]</scope>
    <source>
        <strain evidence="16 17">DSM 27373</strain>
    </source>
</reference>
<evidence type="ECO:0000256" key="9">
    <source>
        <dbReference type="ARBA" id="ARBA00023027"/>
    </source>
</evidence>
<dbReference type="AlphaFoldDB" id="A0A4R7FYE2"/>
<dbReference type="CDD" id="cd00114">
    <property type="entry name" value="LIGANc"/>
    <property type="match status" value="1"/>
</dbReference>
<evidence type="ECO:0000313" key="17">
    <source>
        <dbReference type="Proteomes" id="UP000294506"/>
    </source>
</evidence>
<keyword evidence="3 13" id="KW-0436">Ligase</keyword>
<dbReference type="InterPro" id="IPR012340">
    <property type="entry name" value="NA-bd_OB-fold"/>
</dbReference>
<evidence type="ECO:0000256" key="8">
    <source>
        <dbReference type="ARBA" id="ARBA00022842"/>
    </source>
</evidence>
<dbReference type="FunFam" id="3.40.50.10190:FF:000054">
    <property type="entry name" value="DNA ligase"/>
    <property type="match status" value="1"/>
</dbReference>
<dbReference type="InterPro" id="IPR036420">
    <property type="entry name" value="BRCT_dom_sf"/>
</dbReference>
<feature type="active site" description="N6-AMP-lysine intermediate" evidence="13">
    <location>
        <position position="154"/>
    </location>
</feature>
<feature type="binding site" evidence="13">
    <location>
        <position position="152"/>
    </location>
    <ligand>
        <name>NAD(+)</name>
        <dbReference type="ChEBI" id="CHEBI:57540"/>
    </ligand>
</feature>
<keyword evidence="8 13" id="KW-0460">Magnesium</keyword>
<evidence type="ECO:0000256" key="12">
    <source>
        <dbReference type="ARBA" id="ARBA00060881"/>
    </source>
</evidence>
<dbReference type="Pfam" id="PF03119">
    <property type="entry name" value="DNA_ligase_ZBD"/>
    <property type="match status" value="1"/>
</dbReference>
<keyword evidence="7 13" id="KW-0862">Zinc</keyword>
<dbReference type="SMART" id="SM00532">
    <property type="entry name" value="LIGANc"/>
    <property type="match status" value="1"/>
</dbReference>
<dbReference type="FunFam" id="3.30.470.30:FF:000001">
    <property type="entry name" value="DNA ligase"/>
    <property type="match status" value="1"/>
</dbReference>
<dbReference type="InterPro" id="IPR004150">
    <property type="entry name" value="NAD_DNA_ligase_OB"/>
</dbReference>
<evidence type="ECO:0000259" key="15">
    <source>
        <dbReference type="PROSITE" id="PS50172"/>
    </source>
</evidence>
<evidence type="ECO:0000256" key="6">
    <source>
        <dbReference type="ARBA" id="ARBA00022763"/>
    </source>
</evidence>
<feature type="binding site" evidence="13">
    <location>
        <position position="352"/>
    </location>
    <ligand>
        <name>NAD(+)</name>
        <dbReference type="ChEBI" id="CHEBI:57540"/>
    </ligand>
</feature>
<feature type="binding site" evidence="13">
    <location>
        <begin position="68"/>
        <end position="72"/>
    </location>
    <ligand>
        <name>NAD(+)</name>
        <dbReference type="ChEBI" id="CHEBI:57540"/>
    </ligand>
</feature>
<dbReference type="Pfam" id="PF00533">
    <property type="entry name" value="BRCT"/>
    <property type="match status" value="1"/>
</dbReference>
<dbReference type="GO" id="GO:0003911">
    <property type="term" value="F:DNA ligase (NAD+) activity"/>
    <property type="evidence" value="ECO:0007669"/>
    <property type="project" value="UniProtKB-UniRule"/>
</dbReference>
<dbReference type="FunFam" id="2.40.50.140:FF:000012">
    <property type="entry name" value="DNA ligase"/>
    <property type="match status" value="1"/>
</dbReference>
<dbReference type="Gene3D" id="1.10.287.610">
    <property type="entry name" value="Helix hairpin bin"/>
    <property type="match status" value="1"/>
</dbReference>
<evidence type="ECO:0000256" key="7">
    <source>
        <dbReference type="ARBA" id="ARBA00022833"/>
    </source>
</evidence>
<evidence type="ECO:0000256" key="2">
    <source>
        <dbReference type="ARBA" id="ARBA00013308"/>
    </source>
</evidence>
<keyword evidence="13" id="KW-0464">Manganese</keyword>
<dbReference type="Gene3D" id="3.40.50.10190">
    <property type="entry name" value="BRCT domain"/>
    <property type="match status" value="1"/>
</dbReference>
<dbReference type="GO" id="GO:0006260">
    <property type="term" value="P:DNA replication"/>
    <property type="evidence" value="ECO:0007669"/>
    <property type="project" value="UniProtKB-KW"/>
</dbReference>
<dbReference type="InterPro" id="IPR041663">
    <property type="entry name" value="DisA/LigA_HHH"/>
</dbReference>